<organism evidence="9 10">
    <name type="scientific">Aquipseudomonas alcaligenes</name>
    <name type="common">Pseudomonas alcaligenes</name>
    <dbReference type="NCBI Taxonomy" id="43263"/>
    <lineage>
        <taxon>Bacteria</taxon>
        <taxon>Pseudomonadati</taxon>
        <taxon>Pseudomonadota</taxon>
        <taxon>Gammaproteobacteria</taxon>
        <taxon>Pseudomonadales</taxon>
        <taxon>Pseudomonadaceae</taxon>
        <taxon>Aquipseudomonas</taxon>
    </lineage>
</organism>
<evidence type="ECO:0000256" key="7">
    <source>
        <dbReference type="SAM" id="MobiDB-lite"/>
    </source>
</evidence>
<evidence type="ECO:0000256" key="1">
    <source>
        <dbReference type="ARBA" id="ARBA00006594"/>
    </source>
</evidence>
<dbReference type="InterPro" id="IPR002941">
    <property type="entry name" value="DNA_methylase_N4/N6"/>
</dbReference>
<dbReference type="RefSeq" id="WP_076428643.1">
    <property type="nucleotide sequence ID" value="NZ_FTMP01000009.1"/>
</dbReference>
<keyword evidence="3 9" id="KW-0489">Methyltransferase</keyword>
<comment type="catalytic activity">
    <reaction evidence="6">
        <text>a 2'-deoxyadenosine in DNA + S-adenosyl-L-methionine = an N(6)-methyl-2'-deoxyadenosine in DNA + S-adenosyl-L-homocysteine + H(+)</text>
        <dbReference type="Rhea" id="RHEA:15197"/>
        <dbReference type="Rhea" id="RHEA-COMP:12418"/>
        <dbReference type="Rhea" id="RHEA-COMP:12419"/>
        <dbReference type="ChEBI" id="CHEBI:15378"/>
        <dbReference type="ChEBI" id="CHEBI:57856"/>
        <dbReference type="ChEBI" id="CHEBI:59789"/>
        <dbReference type="ChEBI" id="CHEBI:90615"/>
        <dbReference type="ChEBI" id="CHEBI:90616"/>
        <dbReference type="EC" id="2.1.1.72"/>
    </reaction>
</comment>
<evidence type="ECO:0000256" key="2">
    <source>
        <dbReference type="ARBA" id="ARBA00011900"/>
    </source>
</evidence>
<evidence type="ECO:0000259" key="8">
    <source>
        <dbReference type="Pfam" id="PF01555"/>
    </source>
</evidence>
<dbReference type="GO" id="GO:0009007">
    <property type="term" value="F:site-specific DNA-methyltransferase (adenine-specific) activity"/>
    <property type="evidence" value="ECO:0007669"/>
    <property type="project" value="UniProtKB-EC"/>
</dbReference>
<dbReference type="Proteomes" id="UP000185841">
    <property type="component" value="Unassembled WGS sequence"/>
</dbReference>
<evidence type="ECO:0000256" key="5">
    <source>
        <dbReference type="ARBA" id="ARBA00022691"/>
    </source>
</evidence>
<dbReference type="InterPro" id="IPR029063">
    <property type="entry name" value="SAM-dependent_MTases_sf"/>
</dbReference>
<dbReference type="Pfam" id="PF01555">
    <property type="entry name" value="N6_N4_Mtase"/>
    <property type="match status" value="1"/>
</dbReference>
<dbReference type="EC" id="2.1.1.72" evidence="2"/>
<comment type="similarity">
    <text evidence="1">Belongs to the N(4)/N(6)-methyltransferase family.</text>
</comment>
<dbReference type="SUPFAM" id="SSF53335">
    <property type="entry name" value="S-adenosyl-L-methionine-dependent methyltransferases"/>
    <property type="match status" value="1"/>
</dbReference>
<dbReference type="PRINTS" id="PR00506">
    <property type="entry name" value="D21N6MTFRASE"/>
</dbReference>
<keyword evidence="4 9" id="KW-0808">Transferase</keyword>
<feature type="domain" description="DNA methylase N-4/N-6" evidence="8">
    <location>
        <begin position="70"/>
        <end position="400"/>
    </location>
</feature>
<dbReference type="AlphaFoldDB" id="A0A1N6WD08"/>
<evidence type="ECO:0000256" key="6">
    <source>
        <dbReference type="ARBA" id="ARBA00047942"/>
    </source>
</evidence>
<name>A0A1N6WD08_AQUAC</name>
<dbReference type="InterPro" id="IPR002295">
    <property type="entry name" value="N4/N6-MTase_EcoPI_Mod-like"/>
</dbReference>
<dbReference type="GO" id="GO:0032259">
    <property type="term" value="P:methylation"/>
    <property type="evidence" value="ECO:0007669"/>
    <property type="project" value="UniProtKB-KW"/>
</dbReference>
<dbReference type="PROSITE" id="PS00092">
    <property type="entry name" value="N6_MTASE"/>
    <property type="match status" value="1"/>
</dbReference>
<evidence type="ECO:0000256" key="4">
    <source>
        <dbReference type="ARBA" id="ARBA00022679"/>
    </source>
</evidence>
<sequence>MAGKTKLELTWIGKDDRPRLEPRILIEEPEFSYHAETRRVGDHFDNILIQGDNLLALKALETDPNVRGQVKCIYIDPPFNTQQAFQNYDDGIEHSLWLSLMRERCIILHRLLSEDGSMFVHIDDNELGYIIPVLDEIFGRRNRISIITFKQSSVSGPKAGNKGVVTTNNYILYYSKSRENWSPGRVYTAIGRDDRYSKIIKNYDSPFSEWQLENLKDEFCREKGVPNWSEAKKKFTDKIENKLEEFVLQSAFRVVRTARVAPKDVNEDARDALAQSNAVPDRVFCSKREGKDPYYFINGEQLIFYSAKTKLIDGKITTAAPLTNLWEDLLSNNLHAEGGVSFPNGKKPEALIKRCLELATSEGDLVLDSFGGSGSTPAVAHKMKRRWIVVELGEQAITHIQPRLKRVVDGQDNTGITNAVSWKGGGGYRFLKLAPSLLQKDKWGNLVINKDYQPEMLAEAMCKHFNYTYAPSTEHYWMHGKATENAFIYVTTSSLTFDQLKALSDEVGDERSLLVCCMAYEAAGDNLMNLTLKKIPRVVLDRCEWGKDDYSLKVAALPLQDEEPEEADATPNESKKNKASVAQTSLFDGSEEI</sequence>
<dbReference type="GO" id="GO:0008170">
    <property type="term" value="F:N-methyltransferase activity"/>
    <property type="evidence" value="ECO:0007669"/>
    <property type="project" value="InterPro"/>
</dbReference>
<dbReference type="InterPro" id="IPR002052">
    <property type="entry name" value="DNA_methylase_N6_adenine_CS"/>
</dbReference>
<evidence type="ECO:0000313" key="10">
    <source>
        <dbReference type="Proteomes" id="UP000185841"/>
    </source>
</evidence>
<evidence type="ECO:0000256" key="3">
    <source>
        <dbReference type="ARBA" id="ARBA00022603"/>
    </source>
</evidence>
<protein>
    <recommendedName>
        <fullName evidence="2">site-specific DNA-methyltransferase (adenine-specific)</fullName>
        <ecNumber evidence="2">2.1.1.72</ecNumber>
    </recommendedName>
</protein>
<gene>
    <name evidence="9" type="ORF">SAMN05878282_109121</name>
</gene>
<reference evidence="9 10" key="1">
    <citation type="submission" date="2017-01" db="EMBL/GenBank/DDBJ databases">
        <authorList>
            <person name="Mah S.A."/>
            <person name="Swanson W.J."/>
            <person name="Moy G.W."/>
            <person name="Vacquier V.D."/>
        </authorList>
    </citation>
    <scope>NUCLEOTIDE SEQUENCE [LARGE SCALE GENOMIC DNA]</scope>
    <source>
        <strain evidence="9 10">RU36E</strain>
    </source>
</reference>
<dbReference type="EMBL" id="FTMP01000009">
    <property type="protein sequence ID" value="SIQ88037.1"/>
    <property type="molecule type" value="Genomic_DNA"/>
</dbReference>
<evidence type="ECO:0000313" key="9">
    <source>
        <dbReference type="EMBL" id="SIQ88037.1"/>
    </source>
</evidence>
<dbReference type="GO" id="GO:0003677">
    <property type="term" value="F:DNA binding"/>
    <property type="evidence" value="ECO:0007669"/>
    <property type="project" value="InterPro"/>
</dbReference>
<feature type="region of interest" description="Disordered" evidence="7">
    <location>
        <begin position="557"/>
        <end position="593"/>
    </location>
</feature>
<dbReference type="Gene3D" id="3.40.50.150">
    <property type="entry name" value="Vaccinia Virus protein VP39"/>
    <property type="match status" value="1"/>
</dbReference>
<proteinExistence type="inferred from homology"/>
<keyword evidence="5" id="KW-0949">S-adenosyl-L-methionine</keyword>
<accession>A0A1N6WD08</accession>